<feature type="region of interest" description="Disordered" evidence="5">
    <location>
        <begin position="1"/>
        <end position="20"/>
    </location>
</feature>
<reference evidence="8 9" key="1">
    <citation type="submission" date="2023-09" db="EMBL/GenBank/DDBJ databases">
        <title>Pangenome analysis of Batrachochytrium dendrobatidis and related Chytrids.</title>
        <authorList>
            <person name="Yacoub M.N."/>
            <person name="Stajich J.E."/>
            <person name="James T.Y."/>
        </authorList>
    </citation>
    <scope>NUCLEOTIDE SEQUENCE [LARGE SCALE GENOMIC DNA]</scope>
    <source>
        <strain evidence="8 9">JEL0888</strain>
    </source>
</reference>
<evidence type="ECO:0000256" key="3">
    <source>
        <dbReference type="ARBA" id="ARBA00022989"/>
    </source>
</evidence>
<feature type="transmembrane region" description="Helical" evidence="6">
    <location>
        <begin position="199"/>
        <end position="222"/>
    </location>
</feature>
<keyword evidence="9" id="KW-1185">Reference proteome</keyword>
<dbReference type="SUPFAM" id="SSF81324">
    <property type="entry name" value="Voltage-gated potassium channels"/>
    <property type="match status" value="1"/>
</dbReference>
<dbReference type="PANTHER" id="PTHR47193">
    <property type="entry name" value="CATION CHANNEL SPERM-ASSOCIATED PROTEIN 1"/>
    <property type="match status" value="1"/>
</dbReference>
<dbReference type="InterPro" id="IPR027359">
    <property type="entry name" value="Volt_channel_dom_sf"/>
</dbReference>
<dbReference type="Pfam" id="PF00520">
    <property type="entry name" value="Ion_trans"/>
    <property type="match status" value="1"/>
</dbReference>
<evidence type="ECO:0000256" key="2">
    <source>
        <dbReference type="ARBA" id="ARBA00022692"/>
    </source>
</evidence>
<dbReference type="InterPro" id="IPR028746">
    <property type="entry name" value="CatSper1"/>
</dbReference>
<evidence type="ECO:0000313" key="9">
    <source>
        <dbReference type="Proteomes" id="UP001527925"/>
    </source>
</evidence>
<keyword evidence="4 6" id="KW-0472">Membrane</keyword>
<evidence type="ECO:0000313" key="8">
    <source>
        <dbReference type="EMBL" id="KAL2916729.1"/>
    </source>
</evidence>
<evidence type="ECO:0000256" key="4">
    <source>
        <dbReference type="ARBA" id="ARBA00023136"/>
    </source>
</evidence>
<evidence type="ECO:0000256" key="6">
    <source>
        <dbReference type="SAM" id="Phobius"/>
    </source>
</evidence>
<protein>
    <submittedName>
        <fullName evidence="8">Cation channel sperm-associated protein 1</fullName>
    </submittedName>
</protein>
<proteinExistence type="predicted"/>
<keyword evidence="2 6" id="KW-0812">Transmembrane</keyword>
<name>A0ABR4NBA8_9FUNG</name>
<gene>
    <name evidence="8" type="primary">CATSPER1</name>
    <name evidence="8" type="ORF">HK105_203847</name>
</gene>
<feature type="compositionally biased region" description="Polar residues" evidence="5">
    <location>
        <begin position="7"/>
        <end position="17"/>
    </location>
</feature>
<dbReference type="Proteomes" id="UP001527925">
    <property type="component" value="Unassembled WGS sequence"/>
</dbReference>
<dbReference type="EMBL" id="JADGIZ020000015">
    <property type="protein sequence ID" value="KAL2916729.1"/>
    <property type="molecule type" value="Genomic_DNA"/>
</dbReference>
<feature type="transmembrane region" description="Helical" evidence="6">
    <location>
        <begin position="124"/>
        <end position="143"/>
    </location>
</feature>
<comment type="subcellular location">
    <subcellularLocation>
        <location evidence="1">Membrane</location>
        <topology evidence="1">Multi-pass membrane protein</topology>
    </subcellularLocation>
</comment>
<accession>A0ABR4NBA8</accession>
<feature type="transmembrane region" description="Helical" evidence="6">
    <location>
        <begin position="262"/>
        <end position="286"/>
    </location>
</feature>
<dbReference type="Gene3D" id="1.10.287.70">
    <property type="match status" value="1"/>
</dbReference>
<feature type="transmembrane region" description="Helical" evidence="6">
    <location>
        <begin position="61"/>
        <end position="81"/>
    </location>
</feature>
<dbReference type="InterPro" id="IPR005821">
    <property type="entry name" value="Ion_trans_dom"/>
</dbReference>
<feature type="transmembrane region" description="Helical" evidence="6">
    <location>
        <begin position="93"/>
        <end position="112"/>
    </location>
</feature>
<evidence type="ECO:0000259" key="7">
    <source>
        <dbReference type="Pfam" id="PF00520"/>
    </source>
</evidence>
<dbReference type="Gene3D" id="1.20.120.350">
    <property type="entry name" value="Voltage-gated potassium channels. Chain C"/>
    <property type="match status" value="1"/>
</dbReference>
<keyword evidence="3 6" id="KW-1133">Transmembrane helix</keyword>
<organism evidence="8 9">
    <name type="scientific">Polyrhizophydium stewartii</name>
    <dbReference type="NCBI Taxonomy" id="2732419"/>
    <lineage>
        <taxon>Eukaryota</taxon>
        <taxon>Fungi</taxon>
        <taxon>Fungi incertae sedis</taxon>
        <taxon>Chytridiomycota</taxon>
        <taxon>Chytridiomycota incertae sedis</taxon>
        <taxon>Chytridiomycetes</taxon>
        <taxon>Rhizophydiales</taxon>
        <taxon>Rhizophydiales incertae sedis</taxon>
        <taxon>Polyrhizophydium</taxon>
    </lineage>
</organism>
<dbReference type="PANTHER" id="PTHR47193:SF1">
    <property type="entry name" value="CATION CHANNEL SPERM-ASSOCIATED PROTEIN 1"/>
    <property type="match status" value="1"/>
</dbReference>
<comment type="caution">
    <text evidence="8">The sequence shown here is derived from an EMBL/GenBank/DDBJ whole genome shotgun (WGS) entry which is preliminary data.</text>
</comment>
<evidence type="ECO:0000256" key="5">
    <source>
        <dbReference type="SAM" id="MobiDB-lite"/>
    </source>
</evidence>
<evidence type="ECO:0000256" key="1">
    <source>
        <dbReference type="ARBA" id="ARBA00004141"/>
    </source>
</evidence>
<feature type="domain" description="Ion transport" evidence="7">
    <location>
        <begin position="62"/>
        <end position="295"/>
    </location>
</feature>
<sequence>MPHDTNEFQSLAEQSLPSRKLSRRSEASSLISIDARSNLSFANELLEADAIRRKIFDITNYWIFNMSIMACVLVNSVVIGLDTVPSIRARYGFFLTIVDYIFLGVFIAEMLAKLYALRLLYFKSGWNILDFLIILTSLTVWLLPEVLIGNTALGDARILRLVRLFRAVRAVRSLRALQDVSFLKSLQLILTTLFQSLPAMGSIAFVSLIVGYVFAVAGTLMYHNIDKRFADLGSTSFRLLQIMTLDRWSELYVDNKSKSDSIWYYVAIFLVLQTFIFLNLLVAVIVNNLQSSREHIEIMNRRRKRQQAANQMGTIIGEDLNEGSVENLTTHKDKIAGLVTEEFGLDNYYSPLLPWRTKELLSSFFMHLCALEHNLSLYDRQQKVFDDLLRLAKHQDNGGRI</sequence>